<proteinExistence type="predicted"/>
<name>A0A4Y2H9A5_ARAVE</name>
<reference evidence="2 3" key="1">
    <citation type="journal article" date="2019" name="Sci. Rep.">
        <title>Orb-weaving spider Araneus ventricosus genome elucidates the spidroin gene catalogue.</title>
        <authorList>
            <person name="Kono N."/>
            <person name="Nakamura H."/>
            <person name="Ohtoshi R."/>
            <person name="Moran D.A.P."/>
            <person name="Shinohara A."/>
            <person name="Yoshida Y."/>
            <person name="Fujiwara M."/>
            <person name="Mori M."/>
            <person name="Tomita M."/>
            <person name="Arakawa K."/>
        </authorList>
    </citation>
    <scope>NUCLEOTIDE SEQUENCE [LARGE SCALE GENOMIC DNA]</scope>
</reference>
<dbReference type="InterPro" id="IPR013103">
    <property type="entry name" value="RVT_2"/>
</dbReference>
<dbReference type="Pfam" id="PF07727">
    <property type="entry name" value="RVT_2"/>
    <property type="match status" value="1"/>
</dbReference>
<keyword evidence="3" id="KW-1185">Reference proteome</keyword>
<dbReference type="Proteomes" id="UP000499080">
    <property type="component" value="Unassembled WGS sequence"/>
</dbReference>
<protein>
    <submittedName>
        <fullName evidence="2">Retrovirus-related Pol polyprotein from transposon TNT 1-94</fullName>
    </submittedName>
</protein>
<dbReference type="AlphaFoldDB" id="A0A4Y2H9A5"/>
<organism evidence="2 3">
    <name type="scientific">Araneus ventricosus</name>
    <name type="common">Orbweaver spider</name>
    <name type="synonym">Epeira ventricosa</name>
    <dbReference type="NCBI Taxonomy" id="182803"/>
    <lineage>
        <taxon>Eukaryota</taxon>
        <taxon>Metazoa</taxon>
        <taxon>Ecdysozoa</taxon>
        <taxon>Arthropoda</taxon>
        <taxon>Chelicerata</taxon>
        <taxon>Arachnida</taxon>
        <taxon>Araneae</taxon>
        <taxon>Araneomorphae</taxon>
        <taxon>Entelegynae</taxon>
        <taxon>Araneoidea</taxon>
        <taxon>Araneidae</taxon>
        <taxon>Araneus</taxon>
    </lineage>
</organism>
<accession>A0A4Y2H9A5</accession>
<dbReference type="OrthoDB" id="411615at2759"/>
<dbReference type="EMBL" id="BGPR01001807">
    <property type="protein sequence ID" value="GBM62247.1"/>
    <property type="molecule type" value="Genomic_DNA"/>
</dbReference>
<evidence type="ECO:0000313" key="2">
    <source>
        <dbReference type="EMBL" id="GBM62247.1"/>
    </source>
</evidence>
<evidence type="ECO:0000313" key="3">
    <source>
        <dbReference type="Proteomes" id="UP000499080"/>
    </source>
</evidence>
<sequence>MVYKIKKTPDCEIQRCRAKLMAKGFSHRPGTDYNETFNPVVRWDTIRTFLSIAASEGLKLSQFDVKCAFLYGGLNEEIYMKQPQGYENGTQKGVQIKEKSLCPKTSPWIMESKVQVLPSKM</sequence>
<feature type="domain" description="Reverse transcriptase Ty1/copia-type" evidence="1">
    <location>
        <begin position="2"/>
        <end position="100"/>
    </location>
</feature>
<evidence type="ECO:0000259" key="1">
    <source>
        <dbReference type="Pfam" id="PF07727"/>
    </source>
</evidence>
<gene>
    <name evidence="2" type="primary">POLX_1302</name>
    <name evidence="2" type="ORF">AVEN_44043_1</name>
</gene>
<comment type="caution">
    <text evidence="2">The sequence shown here is derived from an EMBL/GenBank/DDBJ whole genome shotgun (WGS) entry which is preliminary data.</text>
</comment>